<proteinExistence type="predicted"/>
<dbReference type="Gramene" id="OMO56021">
    <property type="protein sequence ID" value="OMO56021"/>
    <property type="gene ID" value="CCACVL1_26804"/>
</dbReference>
<organism evidence="1 2">
    <name type="scientific">Corchorus capsularis</name>
    <name type="common">Jute</name>
    <dbReference type="NCBI Taxonomy" id="210143"/>
    <lineage>
        <taxon>Eukaryota</taxon>
        <taxon>Viridiplantae</taxon>
        <taxon>Streptophyta</taxon>
        <taxon>Embryophyta</taxon>
        <taxon>Tracheophyta</taxon>
        <taxon>Spermatophyta</taxon>
        <taxon>Magnoliopsida</taxon>
        <taxon>eudicotyledons</taxon>
        <taxon>Gunneridae</taxon>
        <taxon>Pentapetalae</taxon>
        <taxon>rosids</taxon>
        <taxon>malvids</taxon>
        <taxon>Malvales</taxon>
        <taxon>Malvaceae</taxon>
        <taxon>Grewioideae</taxon>
        <taxon>Apeibeae</taxon>
        <taxon>Corchorus</taxon>
    </lineage>
</organism>
<name>A0A1R3GD80_COCAP</name>
<evidence type="ECO:0000313" key="2">
    <source>
        <dbReference type="Proteomes" id="UP000188268"/>
    </source>
</evidence>
<gene>
    <name evidence="1" type="ORF">CCACVL1_26804</name>
</gene>
<reference evidence="1 2" key="1">
    <citation type="submission" date="2013-09" db="EMBL/GenBank/DDBJ databases">
        <title>Corchorus capsularis genome sequencing.</title>
        <authorList>
            <person name="Alam M."/>
            <person name="Haque M.S."/>
            <person name="Islam M.S."/>
            <person name="Emdad E.M."/>
            <person name="Islam M.M."/>
            <person name="Ahmed B."/>
            <person name="Halim A."/>
            <person name="Hossen Q.M.M."/>
            <person name="Hossain M.Z."/>
            <person name="Ahmed R."/>
            <person name="Khan M.M."/>
            <person name="Islam R."/>
            <person name="Rashid M.M."/>
            <person name="Khan S.A."/>
            <person name="Rahman M.S."/>
            <person name="Alam M."/>
        </authorList>
    </citation>
    <scope>NUCLEOTIDE SEQUENCE [LARGE SCALE GENOMIC DNA]</scope>
    <source>
        <strain evidence="2">cv. CVL-1</strain>
        <tissue evidence="1">Whole seedling</tissue>
    </source>
</reference>
<accession>A0A1R3GD80</accession>
<evidence type="ECO:0000313" key="1">
    <source>
        <dbReference type="EMBL" id="OMO56021.1"/>
    </source>
</evidence>
<keyword evidence="2" id="KW-1185">Reference proteome</keyword>
<dbReference type="AlphaFoldDB" id="A0A1R3GD80"/>
<comment type="caution">
    <text evidence="1">The sequence shown here is derived from an EMBL/GenBank/DDBJ whole genome shotgun (WGS) entry which is preliminary data.</text>
</comment>
<sequence length="93" mass="10081">MAPSQASLLGQKQLKDGCKNPVDGLATEYLHGDAGNITEPLKGYNPLAKFRKLRGLFHGQGHVKGRDIPSSRRPPWTLTGLVTVQFTITGLVN</sequence>
<dbReference type="Proteomes" id="UP000188268">
    <property type="component" value="Unassembled WGS sequence"/>
</dbReference>
<dbReference type="EMBL" id="AWWV01014539">
    <property type="protein sequence ID" value="OMO56021.1"/>
    <property type="molecule type" value="Genomic_DNA"/>
</dbReference>
<protein>
    <submittedName>
        <fullName evidence="1">Uncharacterized protein</fullName>
    </submittedName>
</protein>